<dbReference type="PANTHER" id="PTHR43649">
    <property type="entry name" value="ARABINOSE-BINDING PROTEIN-RELATED"/>
    <property type="match status" value="1"/>
</dbReference>
<dbReference type="SUPFAM" id="SSF53850">
    <property type="entry name" value="Periplasmic binding protein-like II"/>
    <property type="match status" value="1"/>
</dbReference>
<protein>
    <submittedName>
        <fullName evidence="5">Extracellular solute-binding protein</fullName>
    </submittedName>
</protein>
<dbReference type="PROSITE" id="PS51318">
    <property type="entry name" value="TAT"/>
    <property type="match status" value="1"/>
</dbReference>
<name>A0A4R0I431_9ACTN</name>
<dbReference type="OrthoDB" id="7918484at2"/>
<evidence type="ECO:0000256" key="1">
    <source>
        <dbReference type="ARBA" id="ARBA00004196"/>
    </source>
</evidence>
<dbReference type="CDD" id="cd13585">
    <property type="entry name" value="PBP2_TMBP_like"/>
    <property type="match status" value="1"/>
</dbReference>
<reference evidence="5 6" key="1">
    <citation type="submission" date="2019-02" db="EMBL/GenBank/DDBJ databases">
        <title>Kribbella capetownensis sp. nov. and Kribbella speibonae sp. nov., isolated from soil.</title>
        <authorList>
            <person name="Curtis S.M."/>
            <person name="Norton I."/>
            <person name="Everest G.J."/>
            <person name="Meyers P.R."/>
        </authorList>
    </citation>
    <scope>NUCLEOTIDE SEQUENCE [LARGE SCALE GENOMIC DNA]</scope>
    <source>
        <strain evidence="5 6">DSM 27082</strain>
    </source>
</reference>
<evidence type="ECO:0000313" key="6">
    <source>
        <dbReference type="Proteomes" id="UP000292695"/>
    </source>
</evidence>
<keyword evidence="3" id="KW-0813">Transport</keyword>
<evidence type="ECO:0000256" key="2">
    <source>
        <dbReference type="ARBA" id="ARBA00008520"/>
    </source>
</evidence>
<dbReference type="AlphaFoldDB" id="A0A4R0I431"/>
<dbReference type="Pfam" id="PF01547">
    <property type="entry name" value="SBP_bac_1"/>
    <property type="match status" value="1"/>
</dbReference>
<accession>A0A4R0I431</accession>
<comment type="subcellular location">
    <subcellularLocation>
        <location evidence="1">Cell envelope</location>
    </subcellularLocation>
</comment>
<dbReference type="Proteomes" id="UP000292695">
    <property type="component" value="Unassembled WGS sequence"/>
</dbReference>
<dbReference type="Gene3D" id="3.40.190.10">
    <property type="entry name" value="Periplasmic binding protein-like II"/>
    <property type="match status" value="1"/>
</dbReference>
<evidence type="ECO:0000256" key="3">
    <source>
        <dbReference type="ARBA" id="ARBA00022448"/>
    </source>
</evidence>
<evidence type="ECO:0000313" key="5">
    <source>
        <dbReference type="EMBL" id="TCC22373.1"/>
    </source>
</evidence>
<keyword evidence="6" id="KW-1185">Reference proteome</keyword>
<dbReference type="EMBL" id="SJKA01000018">
    <property type="protein sequence ID" value="TCC22373.1"/>
    <property type="molecule type" value="Genomic_DNA"/>
</dbReference>
<evidence type="ECO:0000256" key="4">
    <source>
        <dbReference type="ARBA" id="ARBA00022729"/>
    </source>
</evidence>
<comment type="caution">
    <text evidence="5">The sequence shown here is derived from an EMBL/GenBank/DDBJ whole genome shotgun (WGS) entry which is preliminary data.</text>
</comment>
<keyword evidence="4" id="KW-0732">Signal</keyword>
<dbReference type="InterPro" id="IPR006059">
    <property type="entry name" value="SBP"/>
</dbReference>
<dbReference type="InterPro" id="IPR050490">
    <property type="entry name" value="Bact_solute-bd_prot1"/>
</dbReference>
<comment type="similarity">
    <text evidence="2">Belongs to the bacterial solute-binding protein 1 family.</text>
</comment>
<dbReference type="InterPro" id="IPR006311">
    <property type="entry name" value="TAT_signal"/>
</dbReference>
<dbReference type="GO" id="GO:0030313">
    <property type="term" value="C:cell envelope"/>
    <property type="evidence" value="ECO:0007669"/>
    <property type="project" value="UniProtKB-SubCell"/>
</dbReference>
<organism evidence="5 6">
    <name type="scientific">Kribbella sindirgiensis</name>
    <dbReference type="NCBI Taxonomy" id="1124744"/>
    <lineage>
        <taxon>Bacteria</taxon>
        <taxon>Bacillati</taxon>
        <taxon>Actinomycetota</taxon>
        <taxon>Actinomycetes</taxon>
        <taxon>Propionibacteriales</taxon>
        <taxon>Kribbellaceae</taxon>
        <taxon>Kribbella</taxon>
    </lineage>
</organism>
<dbReference type="PANTHER" id="PTHR43649:SF31">
    <property type="entry name" value="SN-GLYCEROL-3-PHOSPHATE-BINDING PERIPLASMIC PROTEIN UGPB"/>
    <property type="match status" value="1"/>
</dbReference>
<gene>
    <name evidence="5" type="ORF">E0H50_34940</name>
</gene>
<proteinExistence type="inferred from homology"/>
<sequence length="466" mass="50978">MCAPGVDHAKRRVYTYSVSGSVYVFIPRGWEIPVQTNLSNLNRRRFLAGLTGLTAAGLLAGCGGNGNASSGGKKGLTFLNWEQVKGNPLEQAIQAFEKDSGTQVTIQPAVTQEYDTKMRTLIAGGSPPDVMRINDDFVRGFSQQGALLDLKPYIEKDKLDTSQYAKETFEFPLQPDGSHTAWVLGYQPRLIFYNADLFKQAGVPLPPTTWSSQGWTWSDFEAAAKKLTDPAKKQYGALVYLDTGYEQTFTVNHGSETGIFSKDGTQFTLPGSKEVEALQWATDLTCKDKVQPPWSMLQQDNVQNQMFAQGKIAMMFATFGTVPYLRSAVKDFTWDVAPPPGDVEQRTESSVIVFCVPKKAKNPDQAWELLKYLASEDGGKLLLQGGAFTPINLKAAAELAPNGKAPEHIGLFAEAAKHLTATNQTKNTIGARELYRPALDTAYNCEKPVGDVLQGVKSQVENALKG</sequence>